<keyword evidence="7" id="KW-0234">DNA repair</keyword>
<keyword evidence="5" id="KW-0238">DNA-binding</keyword>
<evidence type="ECO:0000256" key="6">
    <source>
        <dbReference type="ARBA" id="ARBA00023172"/>
    </source>
</evidence>
<sequence length="279" mass="30568">MYSSQYDGNAFFSGGSFTSSQATQSTDSVPPSSSKNRGTPGVSPVTVKQISETLQSEEENSNFILNGAEITNVKLLGLVANKKERVTDVSFTLDDGTGRIDISRWVNEDSDTNEMAVIQNGMYVKVNGLLKRFQGKITVTAFSVRPVTDFDGITLHFIECIHSHLLNTKKAIDNGTTIPTNSSMNSPNQFVAKDNQPPVSNEMFSSPSIMSNSGDINDLVMKVFQNPINIVHEHGIHIEEVAKQLGVPLNKIKSVIDHHVNEGAIYSTIDDNHFKSAYE</sequence>
<dbReference type="PANTHER" id="PTHR13989:SF16">
    <property type="entry name" value="REPLICATION PROTEIN A2"/>
    <property type="match status" value="1"/>
</dbReference>
<accession>A0A0K9NUW0</accession>
<comment type="caution">
    <text evidence="13">The sequence shown here is derived from an EMBL/GenBank/DDBJ whole genome shotgun (WGS) entry which is preliminary data.</text>
</comment>
<evidence type="ECO:0000256" key="1">
    <source>
        <dbReference type="ARBA" id="ARBA00004123"/>
    </source>
</evidence>
<feature type="compositionally biased region" description="Polar residues" evidence="10">
    <location>
        <begin position="16"/>
        <end position="37"/>
    </location>
</feature>
<evidence type="ECO:0000256" key="7">
    <source>
        <dbReference type="ARBA" id="ARBA00023204"/>
    </source>
</evidence>
<proteinExistence type="inferred from homology"/>
<keyword evidence="14" id="KW-1185">Reference proteome</keyword>
<comment type="subcellular location">
    <subcellularLocation>
        <location evidence="1">Nucleus</location>
    </subcellularLocation>
</comment>
<dbReference type="Pfam" id="PF08784">
    <property type="entry name" value="RPA_C"/>
    <property type="match status" value="1"/>
</dbReference>
<feature type="domain" description="OB" evidence="11">
    <location>
        <begin position="73"/>
        <end position="146"/>
    </location>
</feature>
<evidence type="ECO:0000256" key="8">
    <source>
        <dbReference type="ARBA" id="ARBA00023242"/>
    </source>
</evidence>
<dbReference type="GO" id="GO:0000724">
    <property type="term" value="P:double-strand break repair via homologous recombination"/>
    <property type="evidence" value="ECO:0000318"/>
    <property type="project" value="GO_Central"/>
</dbReference>
<dbReference type="OMA" id="DEHHFKA"/>
<dbReference type="InterPro" id="IPR012340">
    <property type="entry name" value="NA-bd_OB-fold"/>
</dbReference>
<dbReference type="InterPro" id="IPR036390">
    <property type="entry name" value="WH_DNA-bd_sf"/>
</dbReference>
<dbReference type="GO" id="GO:0035861">
    <property type="term" value="C:site of double-strand break"/>
    <property type="evidence" value="ECO:0000318"/>
    <property type="project" value="GO_Central"/>
</dbReference>
<dbReference type="Proteomes" id="UP000036987">
    <property type="component" value="Unassembled WGS sequence"/>
</dbReference>
<dbReference type="Pfam" id="PF01336">
    <property type="entry name" value="tRNA_anti-codon"/>
    <property type="match status" value="1"/>
</dbReference>
<evidence type="ECO:0000259" key="12">
    <source>
        <dbReference type="Pfam" id="PF08784"/>
    </source>
</evidence>
<dbReference type="CDD" id="cd04478">
    <property type="entry name" value="RPA2_DBD_D"/>
    <property type="match status" value="1"/>
</dbReference>
<gene>
    <name evidence="13" type="ORF">ZOSMA_58G00210</name>
</gene>
<dbReference type="SUPFAM" id="SSF50249">
    <property type="entry name" value="Nucleic acid-binding proteins"/>
    <property type="match status" value="1"/>
</dbReference>
<evidence type="ECO:0000256" key="5">
    <source>
        <dbReference type="ARBA" id="ARBA00023125"/>
    </source>
</evidence>
<evidence type="ECO:0000256" key="2">
    <source>
        <dbReference type="ARBA" id="ARBA00007815"/>
    </source>
</evidence>
<reference evidence="14" key="1">
    <citation type="journal article" date="2016" name="Nature">
        <title>The genome of the seagrass Zostera marina reveals angiosperm adaptation to the sea.</title>
        <authorList>
            <person name="Olsen J.L."/>
            <person name="Rouze P."/>
            <person name="Verhelst B."/>
            <person name="Lin Y.-C."/>
            <person name="Bayer T."/>
            <person name="Collen J."/>
            <person name="Dattolo E."/>
            <person name="De Paoli E."/>
            <person name="Dittami S."/>
            <person name="Maumus F."/>
            <person name="Michel G."/>
            <person name="Kersting A."/>
            <person name="Lauritano C."/>
            <person name="Lohaus R."/>
            <person name="Toepel M."/>
            <person name="Tonon T."/>
            <person name="Vanneste K."/>
            <person name="Amirebrahimi M."/>
            <person name="Brakel J."/>
            <person name="Bostroem C."/>
            <person name="Chovatia M."/>
            <person name="Grimwood J."/>
            <person name="Jenkins J.W."/>
            <person name="Jueterbock A."/>
            <person name="Mraz A."/>
            <person name="Stam W.T."/>
            <person name="Tice H."/>
            <person name="Bornberg-Bauer E."/>
            <person name="Green P.J."/>
            <person name="Pearson G.A."/>
            <person name="Procaccini G."/>
            <person name="Duarte C.M."/>
            <person name="Schmutz J."/>
            <person name="Reusch T.B.H."/>
            <person name="Van de Peer Y."/>
        </authorList>
    </citation>
    <scope>NUCLEOTIDE SEQUENCE [LARGE SCALE GENOMIC DNA]</scope>
    <source>
        <strain evidence="14">cv. Finnish</strain>
    </source>
</reference>
<dbReference type="GO" id="GO:0003697">
    <property type="term" value="F:single-stranded DNA binding"/>
    <property type="evidence" value="ECO:0000318"/>
    <property type="project" value="GO_Central"/>
</dbReference>
<dbReference type="FunFam" id="1.10.10.10:FF:000168">
    <property type="entry name" value="Replication protein A 32 kDa subunit"/>
    <property type="match status" value="1"/>
</dbReference>
<dbReference type="PANTHER" id="PTHR13989">
    <property type="entry name" value="REPLICATION PROTEIN A-RELATED"/>
    <property type="match status" value="1"/>
</dbReference>
<evidence type="ECO:0000313" key="14">
    <source>
        <dbReference type="Proteomes" id="UP000036987"/>
    </source>
</evidence>
<dbReference type="Gene3D" id="1.10.10.10">
    <property type="entry name" value="Winged helix-like DNA-binding domain superfamily/Winged helix DNA-binding domain"/>
    <property type="match status" value="1"/>
</dbReference>
<organism evidence="13 14">
    <name type="scientific">Zostera marina</name>
    <name type="common">Eelgrass</name>
    <dbReference type="NCBI Taxonomy" id="29655"/>
    <lineage>
        <taxon>Eukaryota</taxon>
        <taxon>Viridiplantae</taxon>
        <taxon>Streptophyta</taxon>
        <taxon>Embryophyta</taxon>
        <taxon>Tracheophyta</taxon>
        <taxon>Spermatophyta</taxon>
        <taxon>Magnoliopsida</taxon>
        <taxon>Liliopsida</taxon>
        <taxon>Zosteraceae</taxon>
        <taxon>Zostera</taxon>
    </lineage>
</organism>
<dbReference type="EMBL" id="LFYR01001606">
    <property type="protein sequence ID" value="KMZ60566.1"/>
    <property type="molecule type" value="Genomic_DNA"/>
</dbReference>
<dbReference type="GO" id="GO:0000781">
    <property type="term" value="C:chromosome, telomeric region"/>
    <property type="evidence" value="ECO:0000318"/>
    <property type="project" value="GO_Central"/>
</dbReference>
<evidence type="ECO:0000256" key="10">
    <source>
        <dbReference type="SAM" id="MobiDB-lite"/>
    </source>
</evidence>
<dbReference type="AlphaFoldDB" id="A0A0K9NUW0"/>
<name>A0A0K9NUW0_ZOSMR</name>
<keyword evidence="3" id="KW-0235">DNA replication</keyword>
<dbReference type="InterPro" id="IPR036388">
    <property type="entry name" value="WH-like_DNA-bd_sf"/>
</dbReference>
<dbReference type="InterPro" id="IPR014892">
    <property type="entry name" value="RPA_C"/>
</dbReference>
<keyword evidence="4" id="KW-0227">DNA damage</keyword>
<dbReference type="InterPro" id="IPR040260">
    <property type="entry name" value="RFA2-like"/>
</dbReference>
<evidence type="ECO:0000256" key="4">
    <source>
        <dbReference type="ARBA" id="ARBA00022763"/>
    </source>
</evidence>
<dbReference type="GO" id="GO:0006260">
    <property type="term" value="P:DNA replication"/>
    <property type="evidence" value="ECO:0000318"/>
    <property type="project" value="GO_Central"/>
</dbReference>
<dbReference type="InterPro" id="IPR014646">
    <property type="entry name" value="Rfa2/RPA32"/>
</dbReference>
<evidence type="ECO:0000256" key="3">
    <source>
        <dbReference type="ARBA" id="ARBA00022705"/>
    </source>
</evidence>
<dbReference type="InterPro" id="IPR004365">
    <property type="entry name" value="NA-bd_OB_tRNA"/>
</dbReference>
<dbReference type="GO" id="GO:0006289">
    <property type="term" value="P:nucleotide-excision repair"/>
    <property type="evidence" value="ECO:0000318"/>
    <property type="project" value="GO_Central"/>
</dbReference>
<dbReference type="SUPFAM" id="SSF46785">
    <property type="entry name" value="Winged helix' DNA-binding domain"/>
    <property type="match status" value="1"/>
</dbReference>
<evidence type="ECO:0000313" key="13">
    <source>
        <dbReference type="EMBL" id="KMZ60566.1"/>
    </source>
</evidence>
<protein>
    <submittedName>
        <fullName evidence="13">Putative Replication protein A 30 kDa subunit</fullName>
    </submittedName>
</protein>
<keyword evidence="8" id="KW-0539">Nucleus</keyword>
<feature type="domain" description="Replication protein A C-terminal" evidence="12">
    <location>
        <begin position="164"/>
        <end position="272"/>
    </location>
</feature>
<keyword evidence="6" id="KW-0233">DNA recombination</keyword>
<dbReference type="STRING" id="29655.A0A0K9NUW0"/>
<dbReference type="GO" id="GO:0005662">
    <property type="term" value="C:DNA replication factor A complex"/>
    <property type="evidence" value="ECO:0000318"/>
    <property type="project" value="GO_Central"/>
</dbReference>
<dbReference type="Gene3D" id="2.40.50.140">
    <property type="entry name" value="Nucleic acid-binding proteins"/>
    <property type="match status" value="1"/>
</dbReference>
<dbReference type="GO" id="GO:0042162">
    <property type="term" value="F:telomeric DNA binding"/>
    <property type="evidence" value="ECO:0000318"/>
    <property type="project" value="GO_Central"/>
</dbReference>
<evidence type="ECO:0000259" key="11">
    <source>
        <dbReference type="Pfam" id="PF01336"/>
    </source>
</evidence>
<dbReference type="FunFam" id="2.40.50.140:FF:000184">
    <property type="entry name" value="replication protein A 32 kDa subunit A-like"/>
    <property type="match status" value="1"/>
</dbReference>
<comment type="similarity">
    <text evidence="2">Belongs to the replication factor A protein 2 family.</text>
</comment>
<comment type="function">
    <text evidence="9">Component of the replication protein A complex (RPA) required for DNA recombination, repair and replication. The activity of RPA is mediated by single-stranded DNA binding and protein interactions.</text>
</comment>
<dbReference type="OrthoDB" id="25571at2759"/>
<dbReference type="PIRSF" id="PIRSF036949">
    <property type="entry name" value="RPA32"/>
    <property type="match status" value="1"/>
</dbReference>
<feature type="region of interest" description="Disordered" evidence="10">
    <location>
        <begin position="16"/>
        <end position="46"/>
    </location>
</feature>
<evidence type="ECO:0000256" key="9">
    <source>
        <dbReference type="ARBA" id="ARBA00056440"/>
    </source>
</evidence>